<evidence type="ECO:0000313" key="2">
    <source>
        <dbReference type="Proteomes" id="UP000811609"/>
    </source>
</evidence>
<reference evidence="1" key="1">
    <citation type="submission" date="2020-12" db="EMBL/GenBank/DDBJ databases">
        <title>WGS assembly of Carya illinoinensis cv. Pawnee.</title>
        <authorList>
            <person name="Platts A."/>
            <person name="Shu S."/>
            <person name="Wright S."/>
            <person name="Barry K."/>
            <person name="Edger P."/>
            <person name="Pires J.C."/>
            <person name="Schmutz J."/>
        </authorList>
    </citation>
    <scope>NUCLEOTIDE SEQUENCE</scope>
    <source>
        <tissue evidence="1">Leaf</tissue>
    </source>
</reference>
<organism evidence="1 2">
    <name type="scientific">Carya illinoinensis</name>
    <name type="common">Pecan</name>
    <dbReference type="NCBI Taxonomy" id="32201"/>
    <lineage>
        <taxon>Eukaryota</taxon>
        <taxon>Viridiplantae</taxon>
        <taxon>Streptophyta</taxon>
        <taxon>Embryophyta</taxon>
        <taxon>Tracheophyta</taxon>
        <taxon>Spermatophyta</taxon>
        <taxon>Magnoliopsida</taxon>
        <taxon>eudicotyledons</taxon>
        <taxon>Gunneridae</taxon>
        <taxon>Pentapetalae</taxon>
        <taxon>rosids</taxon>
        <taxon>fabids</taxon>
        <taxon>Fagales</taxon>
        <taxon>Juglandaceae</taxon>
        <taxon>Carya</taxon>
    </lineage>
</organism>
<dbReference type="Proteomes" id="UP000811609">
    <property type="component" value="Chromosome 1"/>
</dbReference>
<keyword evidence="2" id="KW-1185">Reference proteome</keyword>
<dbReference type="EMBL" id="CM031809">
    <property type="protein sequence ID" value="KAG6667135.1"/>
    <property type="molecule type" value="Genomic_DNA"/>
</dbReference>
<proteinExistence type="predicted"/>
<protein>
    <submittedName>
        <fullName evidence="1">Uncharacterized protein</fullName>
    </submittedName>
</protein>
<name>A0A8T1RKD6_CARIL</name>
<comment type="caution">
    <text evidence="1">The sequence shown here is derived from an EMBL/GenBank/DDBJ whole genome shotgun (WGS) entry which is preliminary data.</text>
</comment>
<gene>
    <name evidence="1" type="ORF">CIPAW_01G080400</name>
</gene>
<sequence length="66" mass="7798">MEQCPLLICKKSSCGGSLNLDMYFWTWGTLMLTRNLKWRQGERFIISFCYGNSRLVEGLLKEVERF</sequence>
<evidence type="ECO:0000313" key="1">
    <source>
        <dbReference type="EMBL" id="KAG6667135.1"/>
    </source>
</evidence>
<dbReference type="AlphaFoldDB" id="A0A8T1RKD6"/>
<accession>A0A8T1RKD6</accession>